<evidence type="ECO:0000313" key="8">
    <source>
        <dbReference type="EMBL" id="GAA1668506.1"/>
    </source>
</evidence>
<feature type="transmembrane region" description="Helical" evidence="7">
    <location>
        <begin position="89"/>
        <end position="109"/>
    </location>
</feature>
<keyword evidence="3 7" id="KW-0812">Transmembrane</keyword>
<gene>
    <name evidence="8" type="ORF">GCM10009807_10780</name>
</gene>
<feature type="transmembrane region" description="Helical" evidence="7">
    <location>
        <begin position="295"/>
        <end position="321"/>
    </location>
</feature>
<dbReference type="Proteomes" id="UP001500596">
    <property type="component" value="Unassembled WGS sequence"/>
</dbReference>
<feature type="transmembrane region" description="Helical" evidence="7">
    <location>
        <begin position="255"/>
        <end position="275"/>
    </location>
</feature>
<feature type="transmembrane region" description="Helical" evidence="7">
    <location>
        <begin position="333"/>
        <end position="357"/>
    </location>
</feature>
<keyword evidence="9" id="KW-1185">Reference proteome</keyword>
<organism evidence="8 9">
    <name type="scientific">Microbacterium lacus</name>
    <dbReference type="NCBI Taxonomy" id="415217"/>
    <lineage>
        <taxon>Bacteria</taxon>
        <taxon>Bacillati</taxon>
        <taxon>Actinomycetota</taxon>
        <taxon>Actinomycetes</taxon>
        <taxon>Micrococcales</taxon>
        <taxon>Microbacteriaceae</taxon>
        <taxon>Microbacterium</taxon>
    </lineage>
</organism>
<dbReference type="PANTHER" id="PTHR30250:SF11">
    <property type="entry name" value="O-ANTIGEN TRANSPORTER-RELATED"/>
    <property type="match status" value="1"/>
</dbReference>
<evidence type="ECO:0000256" key="6">
    <source>
        <dbReference type="SAM" id="MobiDB-lite"/>
    </source>
</evidence>
<evidence type="ECO:0000256" key="1">
    <source>
        <dbReference type="ARBA" id="ARBA00004651"/>
    </source>
</evidence>
<feature type="transmembrane region" description="Helical" evidence="7">
    <location>
        <begin position="121"/>
        <end position="146"/>
    </location>
</feature>
<evidence type="ECO:0000256" key="3">
    <source>
        <dbReference type="ARBA" id="ARBA00022692"/>
    </source>
</evidence>
<reference evidence="8 9" key="1">
    <citation type="journal article" date="2019" name="Int. J. Syst. Evol. Microbiol.">
        <title>The Global Catalogue of Microorganisms (GCM) 10K type strain sequencing project: providing services to taxonomists for standard genome sequencing and annotation.</title>
        <authorList>
            <consortium name="The Broad Institute Genomics Platform"/>
            <consortium name="The Broad Institute Genome Sequencing Center for Infectious Disease"/>
            <person name="Wu L."/>
            <person name="Ma J."/>
        </authorList>
    </citation>
    <scope>NUCLEOTIDE SEQUENCE [LARGE SCALE GENOMIC DNA]</scope>
    <source>
        <strain evidence="8 9">JCM 15575</strain>
    </source>
</reference>
<evidence type="ECO:0000256" key="5">
    <source>
        <dbReference type="ARBA" id="ARBA00023136"/>
    </source>
</evidence>
<comment type="subcellular location">
    <subcellularLocation>
        <location evidence="1">Cell membrane</location>
        <topology evidence="1">Multi-pass membrane protein</topology>
    </subcellularLocation>
</comment>
<feature type="transmembrane region" description="Helical" evidence="7">
    <location>
        <begin position="390"/>
        <end position="411"/>
    </location>
</feature>
<feature type="region of interest" description="Disordered" evidence="6">
    <location>
        <begin position="411"/>
        <end position="430"/>
    </location>
</feature>
<protein>
    <submittedName>
        <fullName evidence="8">Membrane protein</fullName>
    </submittedName>
</protein>
<proteinExistence type="predicted"/>
<feature type="transmembrane region" description="Helical" evidence="7">
    <location>
        <begin position="20"/>
        <end position="42"/>
    </location>
</feature>
<evidence type="ECO:0000256" key="7">
    <source>
        <dbReference type="SAM" id="Phobius"/>
    </source>
</evidence>
<dbReference type="InterPro" id="IPR050833">
    <property type="entry name" value="Poly_Biosynth_Transport"/>
</dbReference>
<dbReference type="PANTHER" id="PTHR30250">
    <property type="entry name" value="PST FAMILY PREDICTED COLANIC ACID TRANSPORTER"/>
    <property type="match status" value="1"/>
</dbReference>
<evidence type="ECO:0000313" key="9">
    <source>
        <dbReference type="Proteomes" id="UP001500596"/>
    </source>
</evidence>
<feature type="transmembrane region" description="Helical" evidence="7">
    <location>
        <begin position="223"/>
        <end position="243"/>
    </location>
</feature>
<comment type="caution">
    <text evidence="8">The sequence shown here is derived from an EMBL/GenBank/DDBJ whole genome shotgun (WGS) entry which is preliminary data.</text>
</comment>
<accession>A0ABN2GCK7</accession>
<dbReference type="RefSeq" id="WP_344052385.1">
    <property type="nucleotide sequence ID" value="NZ_BAAAPK010000001.1"/>
</dbReference>
<evidence type="ECO:0000256" key="2">
    <source>
        <dbReference type="ARBA" id="ARBA00022475"/>
    </source>
</evidence>
<sequence length="430" mass="43688">MSASDLTGARPPARDRGLTYVLGATVVAGAIGYVIQAVVPAFTGTDEYIAFSVFWSVVYLIVSALSGIQNELTRAAHPTADRKGSGWRSLWGFAGVAAAVAVPTVVATSPLWAPAVFAADVAMLVAAVAVATLGYTMVAVLSGALYGVRNWPAVATMTVSDSALRLIAVTAALALGGGMVALGWAVAVPFLLAFVGVLALSARSIRATLHLDTGIGALGRNSLTTVAAAAATGLMISGLPFLLGLTSPRTNGALLASLILVITLTRAPLVIPLLALQSYLVVTFRDDAHAVRRRVLRLGGALLALTGVLSVLALFVGPWIIVLLYGDRYELPAAAYALIVASAGLTGLLCITGPAVLASGRHGVYLAGWAVASAVLVGGLLLPWEDPARVLTAILAAPAAGVLTHAAGSAVRRRRTGGGPSAGDAERPVE</sequence>
<name>A0ABN2GCK7_9MICO</name>
<feature type="transmembrane region" description="Helical" evidence="7">
    <location>
        <begin position="364"/>
        <end position="384"/>
    </location>
</feature>
<feature type="transmembrane region" description="Helical" evidence="7">
    <location>
        <begin position="48"/>
        <end position="68"/>
    </location>
</feature>
<feature type="transmembrane region" description="Helical" evidence="7">
    <location>
        <begin position="181"/>
        <end position="202"/>
    </location>
</feature>
<keyword evidence="2" id="KW-1003">Cell membrane</keyword>
<keyword evidence="5 7" id="KW-0472">Membrane</keyword>
<dbReference type="EMBL" id="BAAAPK010000001">
    <property type="protein sequence ID" value="GAA1668506.1"/>
    <property type="molecule type" value="Genomic_DNA"/>
</dbReference>
<feature type="transmembrane region" description="Helical" evidence="7">
    <location>
        <begin position="153"/>
        <end position="175"/>
    </location>
</feature>
<keyword evidence="4 7" id="KW-1133">Transmembrane helix</keyword>
<evidence type="ECO:0000256" key="4">
    <source>
        <dbReference type="ARBA" id="ARBA00022989"/>
    </source>
</evidence>